<feature type="domain" description="DUF7708" evidence="4">
    <location>
        <begin position="79"/>
        <end position="207"/>
    </location>
</feature>
<sequence>MSLSLGSKPQIAAGPRQTSAAQELETTVARFQASLTDDDRIKLQKIKGAQYDTQSIITFTAELDGADPRRRGKSIATRLAALLQTIQQFVPVVDTFIQSNPDLAALIWGAMRVTFLLLANFTSYFESFVELLNGFGALGSRFNEYQFIFTRSNTLKESIFKFHTSVILCFKKQALKALTNSFQSEIRTYVDDIKSKAEDVAQEIQLAKAKSDHHEQKLQGEERREAASSRKQFLALMSRSRSDIRQIKEQGKKQEERKRRNHLLKRLSSYDHSTAFNNARSKRQLGTAEWVFDMDVYRNWSKSDTSAVLHVTGKIGSGKTILASHVVENLYQKRGGNVFISYFFLRFDDVASLKCDTIIRSLVHQMLCTVPIDDIGILLASDIMNCLEQIRPRQSNLESLKKLFLKLSTLCKDWFMVLDGVDECDAIEQGLLYQFLSSVSKDTPESHNVKIWISGRETTQVLIDRSFPSVARLVAGSSHTSSDIRVYAEEVLQSKVSSMQLVINDGNIIDEIIQTIIGKEAGMFLWVFFTIEDLCSCKSDKEMRQALLDIPLDLPEVFNRALGRIVQQRHQGIAQKVFKLAAAARRPLTLPELREALSLNPGQDRLSSDGLINGIERVSFWCENLIHIEEMDNTVHFSHQSVREFLLKPGTYYFRDFHFKLEHADRHIAQICLTYLNLDDYRTSLVTKDGPGPRIKLEIPVTAIAGQTIQTVARGSIGHRLGRWASFKATDNVSRDQCSIPMRPLYTDKSMLSTNRPFWDYAANNWCFHDANIDSNHQPKLWEYLGQALKDSRFSLITPWMDIEWRTLFLAKRRPMSHGIGPGAYTWNFLEYMKNTTDLDTNLAFAVVFANETNRTLACQALLNLGCHVKESRGHTAPPLETVFGNLDEQSQLHALAACIEYGVKSWPAFPRSPPSSNTQSRSLRNVILEDLSILLKTGYEAQEQPLMRAAAALFLYQRTDLTVETLCSSSATKPEVLCEAKTPTGKSILEVAIGTKQSSGTFEPFIASFFNHLSWPDKPKIDYTTNYITRDEGRKLVTNAFYTAMRYGNPEAARELASLCCSFGCPYPQDKNTYRKIFEEAFLYLWPFEVATQVAAAFLDRIDRAVPGQFYREIFELAVKHDNWHFAGVISILKIRYSSEEHVYGSARFDQMMQVVMQSYQCEICWKGMDFERVPINLLDEVVFSWCNHHKTLAREVLSSRAKHMPSAILSRLQSENLQHELEDRLGTFLQGFAKRTLQLI</sequence>
<feature type="region of interest" description="Disordered" evidence="2">
    <location>
        <begin position="208"/>
        <end position="229"/>
    </location>
</feature>
<proteinExistence type="predicted"/>
<evidence type="ECO:0000256" key="1">
    <source>
        <dbReference type="ARBA" id="ARBA00022737"/>
    </source>
</evidence>
<dbReference type="InterPro" id="IPR027417">
    <property type="entry name" value="P-loop_NTPase"/>
</dbReference>
<dbReference type="Proteomes" id="UP000730481">
    <property type="component" value="Unassembled WGS sequence"/>
</dbReference>
<protein>
    <recommendedName>
        <fullName evidence="8">NACHT domain-containing protein</fullName>
    </recommendedName>
</protein>
<dbReference type="CDD" id="cd01120">
    <property type="entry name" value="RecA-like_superfamily"/>
    <property type="match status" value="1"/>
</dbReference>
<dbReference type="AlphaFoldDB" id="A0A9P5AKJ5"/>
<comment type="caution">
    <text evidence="6">The sequence shown here is derived from an EMBL/GenBank/DDBJ whole genome shotgun (WGS) entry which is preliminary data.</text>
</comment>
<keyword evidence="7" id="KW-1185">Reference proteome</keyword>
<organism evidence="6 7">
    <name type="scientific">Fusarium beomiforme</name>
    <dbReference type="NCBI Taxonomy" id="44412"/>
    <lineage>
        <taxon>Eukaryota</taxon>
        <taxon>Fungi</taxon>
        <taxon>Dikarya</taxon>
        <taxon>Ascomycota</taxon>
        <taxon>Pezizomycotina</taxon>
        <taxon>Sordariomycetes</taxon>
        <taxon>Hypocreomycetidae</taxon>
        <taxon>Hypocreales</taxon>
        <taxon>Nectriaceae</taxon>
        <taxon>Fusarium</taxon>
        <taxon>Fusarium burgessii species complex</taxon>
    </lineage>
</organism>
<dbReference type="OrthoDB" id="7464126at2759"/>
<reference evidence="6" key="1">
    <citation type="journal article" date="2017" name="Mycologia">
        <title>Fusarium algeriense, sp. nov., a novel toxigenic crown rot pathogen of durum wheat from Algeria is nested in the Fusarium burgessii species complex.</title>
        <authorList>
            <person name="Laraba I."/>
            <person name="Keddad A."/>
            <person name="Boureghda H."/>
            <person name="Abdallah N."/>
            <person name="Vaughan M.M."/>
            <person name="Proctor R.H."/>
            <person name="Busman M."/>
            <person name="O'Donnell K."/>
        </authorList>
    </citation>
    <scope>NUCLEOTIDE SEQUENCE</scope>
    <source>
        <strain evidence="6">NRRL 25174</strain>
    </source>
</reference>
<gene>
    <name evidence="6" type="ORF">FBEOM_5631</name>
</gene>
<evidence type="ECO:0000256" key="2">
    <source>
        <dbReference type="SAM" id="MobiDB-lite"/>
    </source>
</evidence>
<dbReference type="InterPro" id="IPR056125">
    <property type="entry name" value="DUF7708"/>
</dbReference>
<dbReference type="Pfam" id="PF24809">
    <property type="entry name" value="DUF7708"/>
    <property type="match status" value="1"/>
</dbReference>
<dbReference type="Pfam" id="PF22939">
    <property type="entry name" value="WHD_GPIID"/>
    <property type="match status" value="1"/>
</dbReference>
<name>A0A9P5AKJ5_9HYPO</name>
<evidence type="ECO:0000313" key="7">
    <source>
        <dbReference type="Proteomes" id="UP000730481"/>
    </source>
</evidence>
<feature type="domain" description="GPI inositol-deacylase winged helix" evidence="3">
    <location>
        <begin position="568"/>
        <end position="650"/>
    </location>
</feature>
<dbReference type="Pfam" id="PF24883">
    <property type="entry name" value="NPHP3_N"/>
    <property type="match status" value="1"/>
</dbReference>
<feature type="domain" description="Nephrocystin 3-like N-terminal" evidence="5">
    <location>
        <begin position="286"/>
        <end position="456"/>
    </location>
</feature>
<dbReference type="EMBL" id="PVQB02000237">
    <property type="protein sequence ID" value="KAF4340446.1"/>
    <property type="molecule type" value="Genomic_DNA"/>
</dbReference>
<evidence type="ECO:0000259" key="4">
    <source>
        <dbReference type="Pfam" id="PF24809"/>
    </source>
</evidence>
<dbReference type="PANTHER" id="PTHR10039:SF10">
    <property type="entry name" value="NACHT DOMAIN-CONTAINING PROTEIN"/>
    <property type="match status" value="1"/>
</dbReference>
<dbReference type="PANTHER" id="PTHR10039">
    <property type="entry name" value="AMELOGENIN"/>
    <property type="match status" value="1"/>
</dbReference>
<evidence type="ECO:0000259" key="3">
    <source>
        <dbReference type="Pfam" id="PF22939"/>
    </source>
</evidence>
<accession>A0A9P5AKJ5</accession>
<dbReference type="SUPFAM" id="SSF52540">
    <property type="entry name" value="P-loop containing nucleoside triphosphate hydrolases"/>
    <property type="match status" value="1"/>
</dbReference>
<dbReference type="InterPro" id="IPR054471">
    <property type="entry name" value="GPIID_WHD"/>
</dbReference>
<evidence type="ECO:0000259" key="5">
    <source>
        <dbReference type="Pfam" id="PF24883"/>
    </source>
</evidence>
<evidence type="ECO:0000313" key="6">
    <source>
        <dbReference type="EMBL" id="KAF4340446.1"/>
    </source>
</evidence>
<keyword evidence="1" id="KW-0677">Repeat</keyword>
<dbReference type="InterPro" id="IPR056884">
    <property type="entry name" value="NPHP3-like_N"/>
</dbReference>
<feature type="compositionally biased region" description="Basic and acidic residues" evidence="2">
    <location>
        <begin position="209"/>
        <end position="228"/>
    </location>
</feature>
<evidence type="ECO:0008006" key="8">
    <source>
        <dbReference type="Google" id="ProtNLM"/>
    </source>
</evidence>
<dbReference type="Gene3D" id="3.40.50.300">
    <property type="entry name" value="P-loop containing nucleotide triphosphate hydrolases"/>
    <property type="match status" value="1"/>
</dbReference>
<reference evidence="6" key="2">
    <citation type="submission" date="2020-02" db="EMBL/GenBank/DDBJ databases">
        <title>Identification and distribution of gene clusters putatively required for synthesis of sphingolipid metabolism inhibitors in phylogenetically diverse species of the filamentous fungus Fusarium.</title>
        <authorList>
            <person name="Kim H.-S."/>
            <person name="Busman M."/>
            <person name="Brown D.W."/>
            <person name="Divon H."/>
            <person name="Uhlig S."/>
            <person name="Proctor R.H."/>
        </authorList>
    </citation>
    <scope>NUCLEOTIDE SEQUENCE</scope>
    <source>
        <strain evidence="6">NRRL 25174</strain>
    </source>
</reference>